<dbReference type="Pfam" id="PF02518">
    <property type="entry name" value="HATPase_c"/>
    <property type="match status" value="1"/>
</dbReference>
<dbReference type="InterPro" id="IPR053609">
    <property type="entry name" value="Histidine_kinase_MalK-like"/>
</dbReference>
<dbReference type="Pfam" id="PF14689">
    <property type="entry name" value="SPOB_a"/>
    <property type="match status" value="1"/>
</dbReference>
<dbReference type="InterPro" id="IPR016120">
    <property type="entry name" value="Sig_transdc_His_kin_SpoOB"/>
</dbReference>
<evidence type="ECO:0000256" key="5">
    <source>
        <dbReference type="ARBA" id="ARBA00022553"/>
    </source>
</evidence>
<keyword evidence="7 14" id="KW-0812">Transmembrane</keyword>
<feature type="transmembrane region" description="Helical" evidence="14">
    <location>
        <begin position="12"/>
        <end position="32"/>
    </location>
</feature>
<protein>
    <recommendedName>
        <fullName evidence="3">histidine kinase</fullName>
        <ecNumber evidence="3">2.7.13.3</ecNumber>
    </recommendedName>
</protein>
<dbReference type="PANTHER" id="PTHR43547">
    <property type="entry name" value="TWO-COMPONENT HISTIDINE KINASE"/>
    <property type="match status" value="1"/>
</dbReference>
<dbReference type="FunFam" id="3.30.450.20:FF:000045">
    <property type="entry name" value="Sensor histidine kinase DcuS"/>
    <property type="match status" value="1"/>
</dbReference>
<evidence type="ECO:0000313" key="17">
    <source>
        <dbReference type="Proteomes" id="UP000032247"/>
    </source>
</evidence>
<dbReference type="PRINTS" id="PR00344">
    <property type="entry name" value="BCTRLSENSOR"/>
</dbReference>
<comment type="caution">
    <text evidence="16">The sequence shown here is derived from an EMBL/GenBank/DDBJ whole genome shotgun (WGS) entry which is preliminary data.</text>
</comment>
<keyword evidence="10" id="KW-0067">ATP-binding</keyword>
<dbReference type="InterPro" id="IPR003594">
    <property type="entry name" value="HATPase_dom"/>
</dbReference>
<dbReference type="STRING" id="483913.AN935_15820"/>
<evidence type="ECO:0000256" key="11">
    <source>
        <dbReference type="ARBA" id="ARBA00022989"/>
    </source>
</evidence>
<name>A0A0D1I8Q2_BACIU</name>
<keyword evidence="8" id="KW-0547">Nucleotide-binding</keyword>
<dbReference type="PANTHER" id="PTHR43547:SF10">
    <property type="entry name" value="SENSOR HISTIDINE KINASE DCUS"/>
    <property type="match status" value="1"/>
</dbReference>
<dbReference type="Proteomes" id="UP000032247">
    <property type="component" value="Unassembled WGS sequence"/>
</dbReference>
<dbReference type="Pfam" id="PF00989">
    <property type="entry name" value="PAS"/>
    <property type="match status" value="1"/>
</dbReference>
<dbReference type="FunFam" id="1.10.287.130:FF:000011">
    <property type="entry name" value="Sensor histidine kinase DcuS"/>
    <property type="match status" value="1"/>
</dbReference>
<dbReference type="FunFam" id="3.30.450.20:FF:000018">
    <property type="entry name" value="Sensor histidine kinase DcuS"/>
    <property type="match status" value="1"/>
</dbReference>
<dbReference type="PATRIC" id="fig|1423.173.peg.3869"/>
<dbReference type="GO" id="GO:0005886">
    <property type="term" value="C:plasma membrane"/>
    <property type="evidence" value="ECO:0007669"/>
    <property type="project" value="UniProtKB-SubCell"/>
</dbReference>
<dbReference type="SMART" id="SM00091">
    <property type="entry name" value="PAS"/>
    <property type="match status" value="1"/>
</dbReference>
<dbReference type="InterPro" id="IPR013767">
    <property type="entry name" value="PAS_fold"/>
</dbReference>
<dbReference type="Pfam" id="PF17203">
    <property type="entry name" value="sCache_3_2"/>
    <property type="match status" value="1"/>
</dbReference>
<dbReference type="NCBIfam" id="NF038334">
    <property type="entry name" value="malate_HK_MalK"/>
    <property type="match status" value="1"/>
</dbReference>
<keyword evidence="6" id="KW-0808">Transferase</keyword>
<dbReference type="InterPro" id="IPR004358">
    <property type="entry name" value="Sig_transdc_His_kin-like_C"/>
</dbReference>
<dbReference type="SUPFAM" id="SSF103190">
    <property type="entry name" value="Sensory domain-like"/>
    <property type="match status" value="1"/>
</dbReference>
<keyword evidence="11 14" id="KW-1133">Transmembrane helix</keyword>
<evidence type="ECO:0000256" key="9">
    <source>
        <dbReference type="ARBA" id="ARBA00022777"/>
    </source>
</evidence>
<evidence type="ECO:0000256" key="10">
    <source>
        <dbReference type="ARBA" id="ARBA00022840"/>
    </source>
</evidence>
<dbReference type="SUPFAM" id="SSF55874">
    <property type="entry name" value="ATPase domain of HSP90 chaperone/DNA topoisomerase II/histidine kinase"/>
    <property type="match status" value="1"/>
</dbReference>
<keyword evidence="5" id="KW-0597">Phosphoprotein</keyword>
<dbReference type="SMART" id="SM00387">
    <property type="entry name" value="HATPase_c"/>
    <property type="match status" value="1"/>
</dbReference>
<dbReference type="InterPro" id="IPR000014">
    <property type="entry name" value="PAS"/>
</dbReference>
<evidence type="ECO:0000256" key="14">
    <source>
        <dbReference type="SAM" id="Phobius"/>
    </source>
</evidence>
<evidence type="ECO:0000256" key="12">
    <source>
        <dbReference type="ARBA" id="ARBA00023012"/>
    </source>
</evidence>
<dbReference type="CDD" id="cd16915">
    <property type="entry name" value="HATPase_DpiB-CitA-like"/>
    <property type="match status" value="1"/>
</dbReference>
<dbReference type="GO" id="GO:0006355">
    <property type="term" value="P:regulation of DNA-templated transcription"/>
    <property type="evidence" value="ECO:0007669"/>
    <property type="project" value="InterPro"/>
</dbReference>
<evidence type="ECO:0000256" key="2">
    <source>
        <dbReference type="ARBA" id="ARBA00004651"/>
    </source>
</evidence>
<dbReference type="NCBIfam" id="NF008298">
    <property type="entry name" value="PRK11086.1"/>
    <property type="match status" value="1"/>
</dbReference>
<feature type="domain" description="Histidine kinase" evidence="15">
    <location>
        <begin position="335"/>
        <end position="527"/>
    </location>
</feature>
<dbReference type="Gene3D" id="3.30.565.10">
    <property type="entry name" value="Histidine kinase-like ATPase, C-terminal domain"/>
    <property type="match status" value="1"/>
</dbReference>
<organism evidence="16 17">
    <name type="scientific">Bacillus subtilis</name>
    <dbReference type="NCBI Taxonomy" id="1423"/>
    <lineage>
        <taxon>Bacteria</taxon>
        <taxon>Bacillati</taxon>
        <taxon>Bacillota</taxon>
        <taxon>Bacilli</taxon>
        <taxon>Bacillales</taxon>
        <taxon>Bacillaceae</taxon>
        <taxon>Bacillus</taxon>
    </lineage>
</organism>
<dbReference type="InterPro" id="IPR039506">
    <property type="entry name" value="SPOB_a"/>
</dbReference>
<evidence type="ECO:0000256" key="8">
    <source>
        <dbReference type="ARBA" id="ARBA00022741"/>
    </source>
</evidence>
<feature type="transmembrane region" description="Helical" evidence="14">
    <location>
        <begin position="173"/>
        <end position="192"/>
    </location>
</feature>
<dbReference type="EC" id="2.7.13.3" evidence="3"/>
<evidence type="ECO:0000256" key="6">
    <source>
        <dbReference type="ARBA" id="ARBA00022679"/>
    </source>
</evidence>
<dbReference type="AlphaFoldDB" id="A0A0D1I8Q2"/>
<proteinExistence type="predicted"/>
<dbReference type="EMBL" id="JXBC01000013">
    <property type="protein sequence ID" value="KIU05338.1"/>
    <property type="molecule type" value="Genomic_DNA"/>
</dbReference>
<evidence type="ECO:0000256" key="7">
    <source>
        <dbReference type="ARBA" id="ARBA00022692"/>
    </source>
</evidence>
<evidence type="ECO:0000256" key="4">
    <source>
        <dbReference type="ARBA" id="ARBA00022475"/>
    </source>
</evidence>
<dbReference type="SUPFAM" id="SSF55890">
    <property type="entry name" value="Sporulation response regulatory protein Spo0B"/>
    <property type="match status" value="1"/>
</dbReference>
<dbReference type="GO" id="GO:0000155">
    <property type="term" value="F:phosphorelay sensor kinase activity"/>
    <property type="evidence" value="ECO:0007669"/>
    <property type="project" value="InterPro"/>
</dbReference>
<evidence type="ECO:0000259" key="15">
    <source>
        <dbReference type="PROSITE" id="PS50109"/>
    </source>
</evidence>
<dbReference type="PROSITE" id="PS50109">
    <property type="entry name" value="HIS_KIN"/>
    <property type="match status" value="1"/>
</dbReference>
<dbReference type="Gene3D" id="1.10.287.130">
    <property type="match status" value="1"/>
</dbReference>
<evidence type="ECO:0000313" key="16">
    <source>
        <dbReference type="EMBL" id="KIU05338.1"/>
    </source>
</evidence>
<evidence type="ECO:0000256" key="1">
    <source>
        <dbReference type="ARBA" id="ARBA00000085"/>
    </source>
</evidence>
<comment type="catalytic activity">
    <reaction evidence="1">
        <text>ATP + protein L-histidine = ADP + protein N-phospho-L-histidine.</text>
        <dbReference type="EC" id="2.7.13.3"/>
    </reaction>
</comment>
<keyword evidence="12" id="KW-0902">Two-component regulatory system</keyword>
<keyword evidence="13 14" id="KW-0472">Membrane</keyword>
<evidence type="ECO:0000256" key="13">
    <source>
        <dbReference type="ARBA" id="ARBA00023136"/>
    </source>
</evidence>
<reference evidence="16 17" key="1">
    <citation type="submission" date="2014-12" db="EMBL/GenBank/DDBJ databases">
        <title>Comparative genome analysis of Bacillus coagulans HM-08, Clostridium butyricum HM-68, Bacillus subtilis HM-66 and Bacillus licheniformis BL-09.</title>
        <authorList>
            <person name="Zhang H."/>
        </authorList>
    </citation>
    <scope>NUCLEOTIDE SEQUENCE [LARGE SCALE GENOMIC DNA]</scope>
    <source>
        <strain evidence="16 17">HM-66</strain>
    </source>
</reference>
<keyword evidence="9 16" id="KW-0418">Kinase</keyword>
<dbReference type="Gene3D" id="3.30.450.20">
    <property type="entry name" value="PAS domain"/>
    <property type="match status" value="2"/>
</dbReference>
<evidence type="ECO:0000256" key="3">
    <source>
        <dbReference type="ARBA" id="ARBA00012438"/>
    </source>
</evidence>
<dbReference type="InterPro" id="IPR029151">
    <property type="entry name" value="Sensor-like_sf"/>
</dbReference>
<gene>
    <name evidence="16" type="ORF">SC09_contig4orf00083</name>
</gene>
<dbReference type="InterPro" id="IPR033463">
    <property type="entry name" value="sCache_3"/>
</dbReference>
<keyword evidence="4" id="KW-1003">Cell membrane</keyword>
<accession>A0A0D1I8Q2</accession>
<dbReference type="InterPro" id="IPR036890">
    <property type="entry name" value="HATPase_C_sf"/>
</dbReference>
<comment type="subcellular location">
    <subcellularLocation>
        <location evidence="2">Cell membrane</location>
        <topology evidence="2">Multi-pass membrane protein</topology>
    </subcellularLocation>
</comment>
<sequence>MKKTLKLQTRLTIFVCIVVLIALLITFFTVGAQTTKRIRDQEKATALQTAEMVAEAPMTAAALESGKKQKELQSYTKRVQKITGTEFVVVMDMNGIRKTHPDPSKIGKKFRGGDESEVLKGHVHISTASGTLGKSQRAFVPVYAENGKQVGAVAVGITVNEIDEVISHSLRPLYFIICVSIFVGVIGAVIVARTVKNIMYGLEPYEIATLLEERSAMLESTKEGILAVDGHGKIKLANAEATRLFVKMGINTNPIDQDVDDILPKSRLKKVIETKKPLQDRDVRINGLELVFNEVPIQLKGQTVGAIATFRDKTEVKHLAEQLSGVKMYANALRAQSHEFMNKLHVILGLVQLKEYDDLGDYIKDIAIQQKSETSEIINDVKSSVLAGFLLGKQSFIREQGANLDIECNGVIPNAADPSVIHELITIIGNLINNGLDAVADMPKKQITMSMRFHNSILDIEITDTGAGMSEEDQAKVFEQGYSTKGKNRGFGLYFTQQSIENLKGQMILTSEKNEGTTFSIRIPYEPKEENHD</sequence>
<dbReference type="GO" id="GO:0005524">
    <property type="term" value="F:ATP binding"/>
    <property type="evidence" value="ECO:0007669"/>
    <property type="project" value="UniProtKB-KW"/>
</dbReference>
<dbReference type="InterPro" id="IPR005467">
    <property type="entry name" value="His_kinase_dom"/>
</dbReference>